<dbReference type="AlphaFoldDB" id="A0A381NH06"/>
<feature type="domain" description="DUF5683" evidence="2">
    <location>
        <begin position="2"/>
        <end position="100"/>
    </location>
</feature>
<dbReference type="InterPro" id="IPR043738">
    <property type="entry name" value="DUF5683"/>
</dbReference>
<organism evidence="3">
    <name type="scientific">marine metagenome</name>
    <dbReference type="NCBI Taxonomy" id="408172"/>
    <lineage>
        <taxon>unclassified sequences</taxon>
        <taxon>metagenomes</taxon>
        <taxon>ecological metagenomes</taxon>
    </lineage>
</organism>
<keyword evidence="1" id="KW-0472">Membrane</keyword>
<reference evidence="3" key="1">
    <citation type="submission" date="2018-05" db="EMBL/GenBank/DDBJ databases">
        <authorList>
            <person name="Lanie J.A."/>
            <person name="Ng W.-L."/>
            <person name="Kazmierczak K.M."/>
            <person name="Andrzejewski T.M."/>
            <person name="Davidsen T.M."/>
            <person name="Wayne K.J."/>
            <person name="Tettelin H."/>
            <person name="Glass J.I."/>
            <person name="Rusch D."/>
            <person name="Podicherti R."/>
            <person name="Tsui H.-C.T."/>
            <person name="Winkler M.E."/>
        </authorList>
    </citation>
    <scope>NUCLEOTIDE SEQUENCE</scope>
</reference>
<sequence length="100" mass="11780">MYFEFKNALLMEVDGIESTINPFPNFSESLLERNMEFWRRNRDLLIIFSGVYYLLNIVDAHVFAHLNEFNINEDISMKIKPSLKQINNSNIVGISVKFNF</sequence>
<evidence type="ECO:0000313" key="3">
    <source>
        <dbReference type="EMBL" id="SUZ53872.1"/>
    </source>
</evidence>
<keyword evidence="1" id="KW-0812">Transmembrane</keyword>
<name>A0A381NH06_9ZZZZ</name>
<evidence type="ECO:0000259" key="2">
    <source>
        <dbReference type="Pfam" id="PF18935"/>
    </source>
</evidence>
<feature type="transmembrane region" description="Helical" evidence="1">
    <location>
        <begin position="44"/>
        <end position="64"/>
    </location>
</feature>
<dbReference type="Pfam" id="PF18935">
    <property type="entry name" value="DUF5683"/>
    <property type="match status" value="1"/>
</dbReference>
<keyword evidence="1" id="KW-1133">Transmembrane helix</keyword>
<evidence type="ECO:0000256" key="1">
    <source>
        <dbReference type="SAM" id="Phobius"/>
    </source>
</evidence>
<proteinExistence type="predicted"/>
<dbReference type="EMBL" id="UINC01000355">
    <property type="protein sequence ID" value="SUZ53872.1"/>
    <property type="molecule type" value="Genomic_DNA"/>
</dbReference>
<protein>
    <recommendedName>
        <fullName evidence="2">DUF5683 domain-containing protein</fullName>
    </recommendedName>
</protein>
<gene>
    <name evidence="3" type="ORF">METZ01_LOCUS6726</name>
</gene>
<accession>A0A381NH06</accession>